<protein>
    <submittedName>
        <fullName evidence="4">Diguanylate cyclase</fullName>
        <ecNumber evidence="4">2.7.7.65</ecNumber>
    </submittedName>
</protein>
<dbReference type="EC" id="2.7.7.65" evidence="4"/>
<dbReference type="Gene3D" id="3.30.70.270">
    <property type="match status" value="1"/>
</dbReference>
<keyword evidence="4" id="KW-0808">Transferase</keyword>
<dbReference type="GO" id="GO:0005886">
    <property type="term" value="C:plasma membrane"/>
    <property type="evidence" value="ECO:0007669"/>
    <property type="project" value="TreeGrafter"/>
</dbReference>
<accession>A0A941IJA0</accession>
<gene>
    <name evidence="4" type="ORF">KDK95_04405</name>
</gene>
<feature type="transmembrane region" description="Helical" evidence="2">
    <location>
        <begin position="63"/>
        <end position="82"/>
    </location>
</feature>
<dbReference type="InterPro" id="IPR050469">
    <property type="entry name" value="Diguanylate_Cyclase"/>
</dbReference>
<name>A0A941IJA0_9ACTN</name>
<proteinExistence type="predicted"/>
<reference evidence="4" key="1">
    <citation type="submission" date="2021-04" db="EMBL/GenBank/DDBJ databases">
        <title>Genome based classification of Actinospica acidithermotolerans sp. nov., an actinobacterium isolated from an Indonesian hot spring.</title>
        <authorList>
            <person name="Kusuma A.B."/>
            <person name="Putra K.E."/>
            <person name="Nafisah S."/>
            <person name="Loh J."/>
            <person name="Nouioui I."/>
            <person name="Goodfellow M."/>
        </authorList>
    </citation>
    <scope>NUCLEOTIDE SEQUENCE</scope>
    <source>
        <strain evidence="4">MGRD01-02</strain>
    </source>
</reference>
<organism evidence="4 5">
    <name type="scientific">Actinospica acidithermotolerans</name>
    <dbReference type="NCBI Taxonomy" id="2828514"/>
    <lineage>
        <taxon>Bacteria</taxon>
        <taxon>Bacillati</taxon>
        <taxon>Actinomycetota</taxon>
        <taxon>Actinomycetes</taxon>
        <taxon>Catenulisporales</taxon>
        <taxon>Actinospicaceae</taxon>
        <taxon>Actinospica</taxon>
    </lineage>
</organism>
<dbReference type="GO" id="GO:1902201">
    <property type="term" value="P:negative regulation of bacterial-type flagellum-dependent cell motility"/>
    <property type="evidence" value="ECO:0007669"/>
    <property type="project" value="TreeGrafter"/>
</dbReference>
<feature type="transmembrane region" description="Helical" evidence="2">
    <location>
        <begin position="160"/>
        <end position="178"/>
    </location>
</feature>
<feature type="region of interest" description="Disordered" evidence="1">
    <location>
        <begin position="1"/>
        <end position="23"/>
    </location>
</feature>
<keyword evidence="4" id="KW-0548">Nucleotidyltransferase</keyword>
<feature type="domain" description="GGDEF" evidence="3">
    <location>
        <begin position="225"/>
        <end position="355"/>
    </location>
</feature>
<feature type="transmembrane region" description="Helical" evidence="2">
    <location>
        <begin position="31"/>
        <end position="51"/>
    </location>
</feature>
<comment type="caution">
    <text evidence="4">The sequence shown here is derived from an EMBL/GenBank/DDBJ whole genome shotgun (WGS) entry which is preliminary data.</text>
</comment>
<dbReference type="EMBL" id="JAGSOH010000006">
    <property type="protein sequence ID" value="MBR7825536.1"/>
    <property type="molecule type" value="Genomic_DNA"/>
</dbReference>
<dbReference type="SMART" id="SM00267">
    <property type="entry name" value="GGDEF"/>
    <property type="match status" value="1"/>
</dbReference>
<dbReference type="GO" id="GO:0052621">
    <property type="term" value="F:diguanylate cyclase activity"/>
    <property type="evidence" value="ECO:0007669"/>
    <property type="project" value="UniProtKB-EC"/>
</dbReference>
<evidence type="ECO:0000313" key="4">
    <source>
        <dbReference type="EMBL" id="MBR7825536.1"/>
    </source>
</evidence>
<feature type="transmembrane region" description="Helical" evidence="2">
    <location>
        <begin position="89"/>
        <end position="108"/>
    </location>
</feature>
<dbReference type="Proteomes" id="UP000676325">
    <property type="component" value="Unassembled WGS sequence"/>
</dbReference>
<dbReference type="RefSeq" id="WP_212516683.1">
    <property type="nucleotide sequence ID" value="NZ_JAGSOH010000006.1"/>
</dbReference>
<dbReference type="SUPFAM" id="SSF55073">
    <property type="entry name" value="Nucleotide cyclase"/>
    <property type="match status" value="1"/>
</dbReference>
<dbReference type="Pfam" id="PF00990">
    <property type="entry name" value="GGDEF"/>
    <property type="match status" value="1"/>
</dbReference>
<evidence type="ECO:0000256" key="1">
    <source>
        <dbReference type="SAM" id="MobiDB-lite"/>
    </source>
</evidence>
<dbReference type="PROSITE" id="PS50887">
    <property type="entry name" value="GGDEF"/>
    <property type="match status" value="1"/>
</dbReference>
<evidence type="ECO:0000256" key="2">
    <source>
        <dbReference type="SAM" id="Phobius"/>
    </source>
</evidence>
<keyword evidence="2" id="KW-1133">Transmembrane helix</keyword>
<dbReference type="GO" id="GO:0043709">
    <property type="term" value="P:cell adhesion involved in single-species biofilm formation"/>
    <property type="evidence" value="ECO:0007669"/>
    <property type="project" value="TreeGrafter"/>
</dbReference>
<dbReference type="PANTHER" id="PTHR45138:SF9">
    <property type="entry name" value="DIGUANYLATE CYCLASE DGCM-RELATED"/>
    <property type="match status" value="1"/>
</dbReference>
<dbReference type="AlphaFoldDB" id="A0A941IJA0"/>
<dbReference type="NCBIfam" id="TIGR00254">
    <property type="entry name" value="GGDEF"/>
    <property type="match status" value="1"/>
</dbReference>
<keyword evidence="2" id="KW-0812">Transmembrane</keyword>
<evidence type="ECO:0000313" key="5">
    <source>
        <dbReference type="Proteomes" id="UP000676325"/>
    </source>
</evidence>
<feature type="transmembrane region" description="Helical" evidence="2">
    <location>
        <begin position="114"/>
        <end position="131"/>
    </location>
</feature>
<dbReference type="InterPro" id="IPR029787">
    <property type="entry name" value="Nucleotide_cyclase"/>
</dbReference>
<dbReference type="PANTHER" id="PTHR45138">
    <property type="entry name" value="REGULATORY COMPONENTS OF SENSORY TRANSDUCTION SYSTEM"/>
    <property type="match status" value="1"/>
</dbReference>
<evidence type="ECO:0000259" key="3">
    <source>
        <dbReference type="PROSITE" id="PS50887"/>
    </source>
</evidence>
<dbReference type="CDD" id="cd01949">
    <property type="entry name" value="GGDEF"/>
    <property type="match status" value="1"/>
</dbReference>
<dbReference type="InterPro" id="IPR043128">
    <property type="entry name" value="Rev_trsase/Diguanyl_cyclase"/>
</dbReference>
<keyword evidence="2" id="KW-0472">Membrane</keyword>
<sequence>MNAGEAGRPARRGEPGEARDRGTEQWAARDVGGWLMIAAGVLVSGITALSDLRHEPFQPTTRLLNYLLSGLAVLFGLLLLRAPGKVPSWLINVLPSVAAIMVCIPTAVDRSPSPLGPLLLTWPVAFAAAVLSKRTAWITLGVVALAFGVLASAARGVDGLVLWVEVIASLAVVCWMVSRLQAQSNRLRAALASLARTDPLTELVNRRGFDEALAREHSRHVRGGPPMALLLIDIDHFKQVNDSWGHQVGDQTLRQLGALLSDGFRPMDVIGRIGGEEFGVLIPDSDPDHALARAQEICDAVRTQTRGWAHPITVSVGVAASLDTQTSPEDLFALADAGLYTAKALGRDRVGTAATQSPR</sequence>
<dbReference type="InterPro" id="IPR000160">
    <property type="entry name" value="GGDEF_dom"/>
</dbReference>
<dbReference type="FunFam" id="3.30.70.270:FF:000001">
    <property type="entry name" value="Diguanylate cyclase domain protein"/>
    <property type="match status" value="1"/>
</dbReference>
<feature type="compositionally biased region" description="Basic and acidic residues" evidence="1">
    <location>
        <begin position="11"/>
        <end position="23"/>
    </location>
</feature>
<feature type="transmembrane region" description="Helical" evidence="2">
    <location>
        <begin position="136"/>
        <end position="154"/>
    </location>
</feature>
<keyword evidence="5" id="KW-1185">Reference proteome</keyword>